<accession>A0A820NB04</accession>
<gene>
    <name evidence="1" type="ORF">KXQ929_LOCUS50130</name>
</gene>
<name>A0A820NB04_9BILA</name>
<dbReference type="EMBL" id="CAJOBB010022467">
    <property type="protein sequence ID" value="CAF4384991.1"/>
    <property type="molecule type" value="Genomic_DNA"/>
</dbReference>
<protein>
    <submittedName>
        <fullName evidence="1">Uncharacterized protein</fullName>
    </submittedName>
</protein>
<organism evidence="1 2">
    <name type="scientific">Adineta steineri</name>
    <dbReference type="NCBI Taxonomy" id="433720"/>
    <lineage>
        <taxon>Eukaryota</taxon>
        <taxon>Metazoa</taxon>
        <taxon>Spiralia</taxon>
        <taxon>Gnathifera</taxon>
        <taxon>Rotifera</taxon>
        <taxon>Eurotatoria</taxon>
        <taxon>Bdelloidea</taxon>
        <taxon>Adinetida</taxon>
        <taxon>Adinetidae</taxon>
        <taxon>Adineta</taxon>
    </lineage>
</organism>
<sequence>KNIPCGTSGGTMIYFDKVEVVNILNLDAGID</sequence>
<evidence type="ECO:0000313" key="1">
    <source>
        <dbReference type="EMBL" id="CAF4384991.1"/>
    </source>
</evidence>
<feature type="non-terminal residue" evidence="1">
    <location>
        <position position="31"/>
    </location>
</feature>
<dbReference type="AlphaFoldDB" id="A0A820NB04"/>
<proteinExistence type="predicted"/>
<reference evidence="1" key="1">
    <citation type="submission" date="2021-02" db="EMBL/GenBank/DDBJ databases">
        <authorList>
            <person name="Nowell W R."/>
        </authorList>
    </citation>
    <scope>NUCLEOTIDE SEQUENCE</scope>
</reference>
<feature type="non-terminal residue" evidence="1">
    <location>
        <position position="1"/>
    </location>
</feature>
<comment type="caution">
    <text evidence="1">The sequence shown here is derived from an EMBL/GenBank/DDBJ whole genome shotgun (WGS) entry which is preliminary data.</text>
</comment>
<dbReference type="Proteomes" id="UP000663868">
    <property type="component" value="Unassembled WGS sequence"/>
</dbReference>
<evidence type="ECO:0000313" key="2">
    <source>
        <dbReference type="Proteomes" id="UP000663868"/>
    </source>
</evidence>